<sequence>MGFSPPSSSFAWGELQKKSLICQFECSGRRRKNREEERKQPPPKRVKPVYVNSATTTAFHFQKHFPVKEHSSSTQRTVSRKKKEKAAFVFTKIIEGKSIRPQPGDVIMHRRWARGVRQSILGQAKDESIFGPRETRSGRPAKAAIDAELGATAGESRRASC</sequence>
<evidence type="ECO:0000313" key="3">
    <source>
        <dbReference type="Proteomes" id="UP000299102"/>
    </source>
</evidence>
<gene>
    <name evidence="2" type="ORF">EVAR_61127_1</name>
</gene>
<evidence type="ECO:0000313" key="2">
    <source>
        <dbReference type="EMBL" id="GBP86428.1"/>
    </source>
</evidence>
<dbReference type="Proteomes" id="UP000299102">
    <property type="component" value="Unassembled WGS sequence"/>
</dbReference>
<accession>A0A4C1ZF65</accession>
<feature type="region of interest" description="Disordered" evidence="1">
    <location>
        <begin position="27"/>
        <end position="47"/>
    </location>
</feature>
<proteinExistence type="predicted"/>
<protein>
    <submittedName>
        <fullName evidence="2">Uncharacterized protein</fullName>
    </submittedName>
</protein>
<dbReference type="AlphaFoldDB" id="A0A4C1ZF65"/>
<dbReference type="EMBL" id="BGZK01001794">
    <property type="protein sequence ID" value="GBP86428.1"/>
    <property type="molecule type" value="Genomic_DNA"/>
</dbReference>
<name>A0A4C1ZF65_EUMVA</name>
<reference evidence="2 3" key="1">
    <citation type="journal article" date="2019" name="Commun. Biol.">
        <title>The bagworm genome reveals a unique fibroin gene that provides high tensile strength.</title>
        <authorList>
            <person name="Kono N."/>
            <person name="Nakamura H."/>
            <person name="Ohtoshi R."/>
            <person name="Tomita M."/>
            <person name="Numata K."/>
            <person name="Arakawa K."/>
        </authorList>
    </citation>
    <scope>NUCLEOTIDE SEQUENCE [LARGE SCALE GENOMIC DNA]</scope>
</reference>
<keyword evidence="3" id="KW-1185">Reference proteome</keyword>
<evidence type="ECO:0000256" key="1">
    <source>
        <dbReference type="SAM" id="MobiDB-lite"/>
    </source>
</evidence>
<organism evidence="2 3">
    <name type="scientific">Eumeta variegata</name>
    <name type="common">Bagworm moth</name>
    <name type="synonym">Eumeta japonica</name>
    <dbReference type="NCBI Taxonomy" id="151549"/>
    <lineage>
        <taxon>Eukaryota</taxon>
        <taxon>Metazoa</taxon>
        <taxon>Ecdysozoa</taxon>
        <taxon>Arthropoda</taxon>
        <taxon>Hexapoda</taxon>
        <taxon>Insecta</taxon>
        <taxon>Pterygota</taxon>
        <taxon>Neoptera</taxon>
        <taxon>Endopterygota</taxon>
        <taxon>Lepidoptera</taxon>
        <taxon>Glossata</taxon>
        <taxon>Ditrysia</taxon>
        <taxon>Tineoidea</taxon>
        <taxon>Psychidae</taxon>
        <taxon>Oiketicinae</taxon>
        <taxon>Eumeta</taxon>
    </lineage>
</organism>
<comment type="caution">
    <text evidence="2">The sequence shown here is derived from an EMBL/GenBank/DDBJ whole genome shotgun (WGS) entry which is preliminary data.</text>
</comment>